<comment type="caution">
    <text evidence="2">The sequence shown here is derived from an EMBL/GenBank/DDBJ whole genome shotgun (WGS) entry which is preliminary data.</text>
</comment>
<dbReference type="EMBL" id="LJIJ01004725">
    <property type="protein sequence ID" value="ODM87762.1"/>
    <property type="molecule type" value="Genomic_DNA"/>
</dbReference>
<dbReference type="STRING" id="48709.A0A1D2M4B9"/>
<dbReference type="OMA" id="MEAHHAC"/>
<dbReference type="PANTHER" id="PTHR19229">
    <property type="entry name" value="ATP-BINDING CASSETTE TRANSPORTER SUBFAMILY A ABCA"/>
    <property type="match status" value="1"/>
</dbReference>
<evidence type="ECO:0000313" key="2">
    <source>
        <dbReference type="EMBL" id="ODM87762.1"/>
    </source>
</evidence>
<keyword evidence="2" id="KW-0067">ATP-binding</keyword>
<dbReference type="InterPro" id="IPR026082">
    <property type="entry name" value="ABCA"/>
</dbReference>
<evidence type="ECO:0000259" key="1">
    <source>
        <dbReference type="Pfam" id="PF00005"/>
    </source>
</evidence>
<dbReference type="InterPro" id="IPR027417">
    <property type="entry name" value="P-loop_NTPase"/>
</dbReference>
<dbReference type="AlphaFoldDB" id="A0A1D2M4B9"/>
<dbReference type="InterPro" id="IPR003439">
    <property type="entry name" value="ABC_transporter-like_ATP-bd"/>
</dbReference>
<proteinExistence type="predicted"/>
<dbReference type="Gene3D" id="3.40.50.300">
    <property type="entry name" value="P-loop containing nucleotide triphosphate hydrolases"/>
    <property type="match status" value="1"/>
</dbReference>
<dbReference type="SUPFAM" id="SSF52540">
    <property type="entry name" value="P-loop containing nucleoside triphosphate hydrolases"/>
    <property type="match status" value="1"/>
</dbReference>
<accession>A0A1D2M4B9</accession>
<gene>
    <name evidence="2" type="ORF">Ocin01_18920</name>
</gene>
<dbReference type="OrthoDB" id="8061355at2759"/>
<protein>
    <submittedName>
        <fullName evidence="2">Retinal-specific ATP-binding cassette transporter</fullName>
    </submittedName>
</protein>
<dbReference type="GO" id="GO:0016020">
    <property type="term" value="C:membrane"/>
    <property type="evidence" value="ECO:0007669"/>
    <property type="project" value="InterPro"/>
</dbReference>
<dbReference type="GO" id="GO:0005319">
    <property type="term" value="F:lipid transporter activity"/>
    <property type="evidence" value="ECO:0007669"/>
    <property type="project" value="TreeGrafter"/>
</dbReference>
<feature type="domain" description="ABC transporter" evidence="1">
    <location>
        <begin position="69"/>
        <end position="205"/>
    </location>
</feature>
<dbReference type="Proteomes" id="UP000094527">
    <property type="component" value="Unassembled WGS sequence"/>
</dbReference>
<dbReference type="Pfam" id="PF00005">
    <property type="entry name" value="ABC_tran"/>
    <property type="match status" value="1"/>
</dbReference>
<reference evidence="2 3" key="1">
    <citation type="journal article" date="2016" name="Genome Biol. Evol.">
        <title>Gene Family Evolution Reflects Adaptation to Soil Environmental Stressors in the Genome of the Collembolan Orchesella cincta.</title>
        <authorList>
            <person name="Faddeeva-Vakhrusheva A."/>
            <person name="Derks M.F."/>
            <person name="Anvar S.Y."/>
            <person name="Agamennone V."/>
            <person name="Suring W."/>
            <person name="Smit S."/>
            <person name="van Straalen N.M."/>
            <person name="Roelofs D."/>
        </authorList>
    </citation>
    <scope>NUCLEOTIDE SEQUENCE [LARGE SCALE GENOMIC DNA]</scope>
    <source>
        <tissue evidence="2">Mixed pool</tissue>
    </source>
</reference>
<dbReference type="PANTHER" id="PTHR19229:SF250">
    <property type="entry name" value="ABC TRANSPORTER DOMAIN-CONTAINING PROTEIN-RELATED"/>
    <property type="match status" value="1"/>
</dbReference>
<dbReference type="GO" id="GO:0005524">
    <property type="term" value="F:ATP binding"/>
    <property type="evidence" value="ECO:0007669"/>
    <property type="project" value="UniProtKB-KW"/>
</dbReference>
<name>A0A1D2M4B9_ORCCI</name>
<dbReference type="GO" id="GO:0140359">
    <property type="term" value="F:ABC-type transporter activity"/>
    <property type="evidence" value="ECO:0007669"/>
    <property type="project" value="InterPro"/>
</dbReference>
<evidence type="ECO:0000313" key="3">
    <source>
        <dbReference type="Proteomes" id="UP000094527"/>
    </source>
</evidence>
<keyword evidence="2" id="KW-0547">Nucleotide-binding</keyword>
<sequence>MLLEYRIVHKFFEMICQSKPTVFADTVRDDDVMAEANRVDEMVKNDNVNEDPLVVKKLCKRYGSFAAVSNLSFGVHHGECFGLLGVNGAGKTTTFRMLTGDETRSAGNVYAFMKSLDEDRIEFLSNIGYCPQFDGIVGVLSGKQMLQLFGRLRGVPGNAVSMEAEEWLEKLGLLESANVQCGKYSGGMKRRLGVAMAMIGEPQILTVLALQTGRIA</sequence>
<organism evidence="2 3">
    <name type="scientific">Orchesella cincta</name>
    <name type="common">Springtail</name>
    <name type="synonym">Podura cincta</name>
    <dbReference type="NCBI Taxonomy" id="48709"/>
    <lineage>
        <taxon>Eukaryota</taxon>
        <taxon>Metazoa</taxon>
        <taxon>Ecdysozoa</taxon>
        <taxon>Arthropoda</taxon>
        <taxon>Hexapoda</taxon>
        <taxon>Collembola</taxon>
        <taxon>Entomobryomorpha</taxon>
        <taxon>Entomobryoidea</taxon>
        <taxon>Orchesellidae</taxon>
        <taxon>Orchesellinae</taxon>
        <taxon>Orchesella</taxon>
    </lineage>
</organism>
<dbReference type="GO" id="GO:0016887">
    <property type="term" value="F:ATP hydrolysis activity"/>
    <property type="evidence" value="ECO:0007669"/>
    <property type="project" value="InterPro"/>
</dbReference>
<keyword evidence="3" id="KW-1185">Reference proteome</keyword>